<dbReference type="PROSITE" id="PS50837">
    <property type="entry name" value="NACHT"/>
    <property type="match status" value="1"/>
</dbReference>
<evidence type="ECO:0000256" key="2">
    <source>
        <dbReference type="ARBA" id="ARBA00022737"/>
    </source>
</evidence>
<dbReference type="InterPro" id="IPR007111">
    <property type="entry name" value="NACHT_NTPase"/>
</dbReference>
<evidence type="ECO:0000256" key="4">
    <source>
        <dbReference type="SAM" id="MobiDB-lite"/>
    </source>
</evidence>
<dbReference type="CDD" id="cd00200">
    <property type="entry name" value="WD40"/>
    <property type="match status" value="1"/>
</dbReference>
<organism evidence="6 7">
    <name type="scientific">Rhizoctonia solani</name>
    <dbReference type="NCBI Taxonomy" id="456999"/>
    <lineage>
        <taxon>Eukaryota</taxon>
        <taxon>Fungi</taxon>
        <taxon>Dikarya</taxon>
        <taxon>Basidiomycota</taxon>
        <taxon>Agaricomycotina</taxon>
        <taxon>Agaricomycetes</taxon>
        <taxon>Cantharellales</taxon>
        <taxon>Ceratobasidiaceae</taxon>
        <taxon>Rhizoctonia</taxon>
    </lineage>
</organism>
<protein>
    <recommendedName>
        <fullName evidence="5">NACHT domain-containing protein</fullName>
    </recommendedName>
</protein>
<feature type="repeat" description="WD" evidence="3">
    <location>
        <begin position="931"/>
        <end position="963"/>
    </location>
</feature>
<dbReference type="InterPro" id="IPR001680">
    <property type="entry name" value="WD40_rpt"/>
</dbReference>
<evidence type="ECO:0000259" key="5">
    <source>
        <dbReference type="PROSITE" id="PS50837"/>
    </source>
</evidence>
<dbReference type="Gene3D" id="3.40.50.300">
    <property type="entry name" value="P-loop containing nucleotide triphosphate hydrolases"/>
    <property type="match status" value="1"/>
</dbReference>
<evidence type="ECO:0000256" key="1">
    <source>
        <dbReference type="ARBA" id="ARBA00022574"/>
    </source>
</evidence>
<feature type="region of interest" description="Disordered" evidence="4">
    <location>
        <begin position="1"/>
        <end position="94"/>
    </location>
</feature>
<feature type="repeat" description="WD" evidence="3">
    <location>
        <begin position="1314"/>
        <end position="1350"/>
    </location>
</feature>
<dbReference type="InterPro" id="IPR050505">
    <property type="entry name" value="WDR55/POC1"/>
</dbReference>
<dbReference type="Pfam" id="PF00400">
    <property type="entry name" value="WD40"/>
    <property type="match status" value="5"/>
</dbReference>
<dbReference type="Proteomes" id="UP000663846">
    <property type="component" value="Unassembled WGS sequence"/>
</dbReference>
<name>A0A8H3GFZ8_9AGAM</name>
<dbReference type="SUPFAM" id="SSF50978">
    <property type="entry name" value="WD40 repeat-like"/>
    <property type="match status" value="2"/>
</dbReference>
<evidence type="ECO:0000313" key="7">
    <source>
        <dbReference type="Proteomes" id="UP000663846"/>
    </source>
</evidence>
<feature type="domain" description="NACHT" evidence="5">
    <location>
        <begin position="352"/>
        <end position="497"/>
    </location>
</feature>
<evidence type="ECO:0000313" key="6">
    <source>
        <dbReference type="EMBL" id="CAE6447963.1"/>
    </source>
</evidence>
<dbReference type="PROSITE" id="PS50294">
    <property type="entry name" value="WD_REPEATS_REGION"/>
    <property type="match status" value="3"/>
</dbReference>
<feature type="compositionally biased region" description="Polar residues" evidence="4">
    <location>
        <begin position="49"/>
        <end position="58"/>
    </location>
</feature>
<dbReference type="PANTHER" id="PTHR44019">
    <property type="entry name" value="WD REPEAT-CONTAINING PROTEIN 55"/>
    <property type="match status" value="1"/>
</dbReference>
<dbReference type="Gene3D" id="2.130.10.10">
    <property type="entry name" value="YVTN repeat-like/Quinoprotein amine dehydrogenase"/>
    <property type="match status" value="3"/>
</dbReference>
<dbReference type="InterPro" id="IPR036322">
    <property type="entry name" value="WD40_repeat_dom_sf"/>
</dbReference>
<accession>A0A8H3GFZ8</accession>
<proteinExistence type="predicted"/>
<dbReference type="PROSITE" id="PS50082">
    <property type="entry name" value="WD_REPEATS_2"/>
    <property type="match status" value="4"/>
</dbReference>
<feature type="repeat" description="WD" evidence="3">
    <location>
        <begin position="1057"/>
        <end position="1097"/>
    </location>
</feature>
<keyword evidence="1 3" id="KW-0853">WD repeat</keyword>
<dbReference type="Pfam" id="PF24883">
    <property type="entry name" value="NPHP3_N"/>
    <property type="match status" value="1"/>
</dbReference>
<dbReference type="EMBL" id="CAJMWS010000496">
    <property type="protein sequence ID" value="CAE6447963.1"/>
    <property type="molecule type" value="Genomic_DNA"/>
</dbReference>
<feature type="repeat" description="WD" evidence="3">
    <location>
        <begin position="1179"/>
        <end position="1220"/>
    </location>
</feature>
<gene>
    <name evidence="6" type="ORF">RDB_LOCUS141035</name>
</gene>
<dbReference type="InterPro" id="IPR056884">
    <property type="entry name" value="NPHP3-like_N"/>
</dbReference>
<dbReference type="PANTHER" id="PTHR44019:SF8">
    <property type="entry name" value="POC1 CENTRIOLAR PROTEIN HOMOLOG"/>
    <property type="match status" value="1"/>
</dbReference>
<dbReference type="InterPro" id="IPR027417">
    <property type="entry name" value="P-loop_NTPase"/>
</dbReference>
<reference evidence="6" key="1">
    <citation type="submission" date="2021-01" db="EMBL/GenBank/DDBJ databases">
        <authorList>
            <person name="Kaushik A."/>
        </authorList>
    </citation>
    <scope>NUCLEOTIDE SEQUENCE</scope>
    <source>
        <strain evidence="6">AG1-1C</strain>
    </source>
</reference>
<evidence type="ECO:0000256" key="3">
    <source>
        <dbReference type="PROSITE-ProRule" id="PRU00221"/>
    </source>
</evidence>
<keyword evidence="2" id="KW-0677">Repeat</keyword>
<dbReference type="SUPFAM" id="SSF52540">
    <property type="entry name" value="P-loop containing nucleoside triphosphate hydrolases"/>
    <property type="match status" value="1"/>
</dbReference>
<feature type="compositionally biased region" description="Polar residues" evidence="4">
    <location>
        <begin position="23"/>
        <end position="43"/>
    </location>
</feature>
<dbReference type="SMART" id="SM00320">
    <property type="entry name" value="WD40"/>
    <property type="match status" value="9"/>
</dbReference>
<feature type="compositionally biased region" description="Polar residues" evidence="4">
    <location>
        <begin position="144"/>
        <end position="153"/>
    </location>
</feature>
<dbReference type="InterPro" id="IPR015943">
    <property type="entry name" value="WD40/YVTN_repeat-like_dom_sf"/>
</dbReference>
<feature type="region of interest" description="Disordered" evidence="4">
    <location>
        <begin position="132"/>
        <end position="153"/>
    </location>
</feature>
<sequence>MWTVTGTSRSKKGFQGFLRDTFGRSSSRPHTPDSPISSQQHISPASLASDPSATQGTLLSAKEQPVPSPGQSKISTDNDRPQPNPSPDSALSASDVPTIQEPTMERPVIPQSVSTPGVIGIESTESPMANFLRKSEGGSPPTNPLTTPDPSNTRHGIMNIAWAGLKRSLQTLRKHSNSFPSLASAADILLTCLDALETSARSQENYEDLATELTVLGDSLSEYLKNFPGMTKCVAGVALGLQRQAREIESKLSRGTGGKLLFAKEDEEEVIRHYRRIQSLFRQLQTNLGMDNWRIANEHLVNTRLEALKPVKEAIYDSNLSSIVNRRMCTEGTRTEALADLTRWVYDRGAPSIYWMNGMAGTGKTTITYTFSERLEHLELLGASFFCTRATADCRDLTRIIPSIAYQLARYSVPFQSALYDILGREPDIGSKNTQKQFERLIRDPLLTAMDAMPDHIVVVIDALDECDNRNGVENLLDICLRYAAEVPLKFLITSRPEPEIYARMMLDLNSRSALHLHDIAASLVQADIELYLKEELAFVTPTEIQVKQLAHRSGSLFIYAATLVRYIRFGERFTDPRQRLQSVLSLTPESAKQYADIDALYTAILESALKEARMEEHEAEDVRLVLQTVLCAQEPIDAETIAVLSGLDNPQRVNFALRPLRSVLHQFDDTGLVSALHASFPDFVFSNERSKLFFCDPVAHNRLLAQKCFRYLKEQLRFNICDLESSFVADEKVEDLQEQIASKVSPALAYTCRYWPTHLSLAPKSDNLAAKLDDFLSEKFLFWMEVLSLRQEVTEGIGELLKVNKWLNQGGSKSPETTRLVDDARDFLMSHAASPASQSTPHIYISSLPFCPQSSSVYKHYRKRMRGLLNLKGSLIERRGRVALVTYTLKQNSISKALSFSPDGTRVAVGLESIINIHSAYDGKLLAMSTTGHDEAICSVMFSPDSRYVASQCNGGTILVWNALDGSLFAGPFHVRPNYTGPLCFSSDSSCIAVVSNYNAHLLNLTNGTLLLHPVDAASASPIAFAPDGNLFATVSNDRSIRLRYLHNGAIAAYPFEGHITDITSLSFTPDNTRLVSSSDDEIRVWRIPDGSPATKPFGNGARSVSISPDGTRIASTSSEGLKVWKIEDGTLVSGPFGESDYGMVSFSPDGTQIISATDSKVDVWKSQDDLFPPSTPFRNHIYGVKSVSLLGDCNRILSIAADNTLWLWTITPEQILSTPLEWNEGFEYPTYSHRPSNRGDIVGFASNGQIHITDAHGASGTPTTRILEGHTARVAASAFSVDDNVLVTGAEDDDCTVRIWSVRDAKPIMEPLFGHTRSVSSVAVSPDLVRVVSCSYYDETLRVWNTRNPILNVASPMIPPSGIYNSSRIFDGWNQESKDGWVKNGKSALLFWIPPDIASVSFSPHTECIITKDGILQIPQQELLLGNQWSKCYISD</sequence>
<comment type="caution">
    <text evidence="6">The sequence shown here is derived from an EMBL/GenBank/DDBJ whole genome shotgun (WGS) entry which is preliminary data.</text>
</comment>